<feature type="compositionally biased region" description="Basic and acidic residues" evidence="1">
    <location>
        <begin position="8"/>
        <end position="22"/>
    </location>
</feature>
<comment type="caution">
    <text evidence="2">The sequence shown here is derived from an EMBL/GenBank/DDBJ whole genome shotgun (WGS) entry which is preliminary data.</text>
</comment>
<sequence length="117" mass="13397">MTFRHGAHRADAEPGKDPHDDPPNGDADCDGTDNGSPRLTADQRREWRRWIVEMFLTADYGVVPVDHLVDVLVEREPEAIDRSICRTVLTERLLPRLARESVLEYDADRELLINYGE</sequence>
<gene>
    <name evidence="2" type="ORF">ACFSBW_14135</name>
</gene>
<reference evidence="2 3" key="1">
    <citation type="journal article" date="2019" name="Int. J. Syst. Evol. Microbiol.">
        <title>The Global Catalogue of Microorganisms (GCM) 10K type strain sequencing project: providing services to taxonomists for standard genome sequencing and annotation.</title>
        <authorList>
            <consortium name="The Broad Institute Genomics Platform"/>
            <consortium name="The Broad Institute Genome Sequencing Center for Infectious Disease"/>
            <person name="Wu L."/>
            <person name="Ma J."/>
        </authorList>
    </citation>
    <scope>NUCLEOTIDE SEQUENCE [LARGE SCALE GENOMIC DNA]</scope>
    <source>
        <strain evidence="2 3">CGMCC 1.10593</strain>
    </source>
</reference>
<dbReference type="RefSeq" id="WP_256396460.1">
    <property type="nucleotide sequence ID" value="NZ_JANHDJ010000004.1"/>
</dbReference>
<dbReference type="AlphaFoldDB" id="A0ABD6D9M7"/>
<accession>A0ABD6D9M7</accession>
<evidence type="ECO:0000256" key="1">
    <source>
        <dbReference type="SAM" id="MobiDB-lite"/>
    </source>
</evidence>
<name>A0ABD6D9M7_9EURY</name>
<proteinExistence type="predicted"/>
<dbReference type="Proteomes" id="UP001597052">
    <property type="component" value="Unassembled WGS sequence"/>
</dbReference>
<evidence type="ECO:0000313" key="3">
    <source>
        <dbReference type="Proteomes" id="UP001597052"/>
    </source>
</evidence>
<organism evidence="2 3">
    <name type="scientific">Halohasta litorea</name>
    <dbReference type="NCBI Taxonomy" id="869891"/>
    <lineage>
        <taxon>Archaea</taxon>
        <taxon>Methanobacteriati</taxon>
        <taxon>Methanobacteriota</taxon>
        <taxon>Stenosarchaea group</taxon>
        <taxon>Halobacteria</taxon>
        <taxon>Halobacteriales</taxon>
        <taxon>Haloferacaceae</taxon>
        <taxon>Halohasta</taxon>
    </lineage>
</organism>
<dbReference type="EMBL" id="JBHUDM010000004">
    <property type="protein sequence ID" value="MFD1643011.1"/>
    <property type="molecule type" value="Genomic_DNA"/>
</dbReference>
<protein>
    <submittedName>
        <fullName evidence="2">Uncharacterized protein</fullName>
    </submittedName>
</protein>
<feature type="region of interest" description="Disordered" evidence="1">
    <location>
        <begin position="1"/>
        <end position="40"/>
    </location>
</feature>
<evidence type="ECO:0000313" key="2">
    <source>
        <dbReference type="EMBL" id="MFD1643011.1"/>
    </source>
</evidence>
<keyword evidence="3" id="KW-1185">Reference proteome</keyword>